<dbReference type="InterPro" id="IPR035895">
    <property type="entry name" value="HPr-like_sf"/>
</dbReference>
<proteinExistence type="inferred from homology"/>
<dbReference type="Proteomes" id="UP000076077">
    <property type="component" value="Chromosome"/>
</dbReference>
<evidence type="ECO:0000256" key="4">
    <source>
        <dbReference type="ARBA" id="ARBA00022683"/>
    </source>
</evidence>
<reference evidence="8" key="2">
    <citation type="submission" date="2016-03" db="EMBL/GenBank/DDBJ databases">
        <authorList>
            <person name="Lee Y.-S."/>
            <person name="Choi Y.-L."/>
        </authorList>
    </citation>
    <scope>NUCLEOTIDE SEQUENCE [LARGE SCALE GENOMIC DNA]</scope>
    <source>
        <strain evidence="8">DAU221</strain>
    </source>
</reference>
<dbReference type="InterPro" id="IPR002114">
    <property type="entry name" value="PTS_HPr_Ser_P_site"/>
</dbReference>
<evidence type="ECO:0000256" key="1">
    <source>
        <dbReference type="ARBA" id="ARBA00004496"/>
    </source>
</evidence>
<dbReference type="Gene3D" id="3.30.1340.10">
    <property type="entry name" value="HPr-like"/>
    <property type="match status" value="1"/>
</dbReference>
<comment type="subcellular location">
    <subcellularLocation>
        <location evidence="1">Cytoplasm</location>
    </subcellularLocation>
</comment>
<dbReference type="PROSITE" id="PS00589">
    <property type="entry name" value="PTS_HPR_SER"/>
    <property type="match status" value="1"/>
</dbReference>
<dbReference type="PANTHER" id="PTHR33705">
    <property type="entry name" value="PHOSPHOCARRIER PROTEIN HPR"/>
    <property type="match status" value="1"/>
</dbReference>
<dbReference type="InterPro" id="IPR050399">
    <property type="entry name" value="HPr"/>
</dbReference>
<dbReference type="NCBIfam" id="TIGR01003">
    <property type="entry name" value="PTS_HPr_family"/>
    <property type="match status" value="1"/>
</dbReference>
<keyword evidence="3" id="KW-0963">Cytoplasm</keyword>
<sequence>MQKSRLQLVNKLGLHARAASKFAQTCARFSADVKVQCNGKCVDGKSVMALMLLAAGKGTELELEVTGLDEEDALNAITKLVADRFGEAE</sequence>
<reference evidence="7" key="3">
    <citation type="submission" date="2022-11" db="EMBL/GenBank/DDBJ databases">
        <title>Chitin-degrading and fungicidal potential of chitinolytic bacterial strains from marine environment of the Pacific Ocean regions.</title>
        <authorList>
            <person name="Pentekhina I."/>
            <person name="Nedashkovskaya O."/>
            <person name="Seitkalieva A."/>
            <person name="Podvolotskaya A."/>
            <person name="Tekutyeva L."/>
            <person name="Balabanova L."/>
        </authorList>
    </citation>
    <scope>NUCLEOTIDE SEQUENCE</scope>
    <source>
        <strain evidence="7">KMM 6838</strain>
    </source>
</reference>
<keyword evidence="8" id="KW-1185">Reference proteome</keyword>
<protein>
    <submittedName>
        <fullName evidence="7">HPr family phosphocarrier protein</fullName>
    </submittedName>
    <submittedName>
        <fullName evidence="6">Phosphocarrier protein HPr</fullName>
    </submittedName>
</protein>
<dbReference type="PROSITE" id="PS00369">
    <property type="entry name" value="PTS_HPR_HIS"/>
    <property type="match status" value="1"/>
</dbReference>
<dbReference type="GeneID" id="76607408"/>
<dbReference type="InterPro" id="IPR000032">
    <property type="entry name" value="HPr-like"/>
</dbReference>
<evidence type="ECO:0000256" key="2">
    <source>
        <dbReference type="ARBA" id="ARBA00010736"/>
    </source>
</evidence>
<evidence type="ECO:0000256" key="3">
    <source>
        <dbReference type="ARBA" id="ARBA00022490"/>
    </source>
</evidence>
<dbReference type="GO" id="GO:0005737">
    <property type="term" value="C:cytoplasm"/>
    <property type="evidence" value="ECO:0007669"/>
    <property type="project" value="UniProtKB-SubCell"/>
</dbReference>
<dbReference type="SUPFAM" id="SSF55594">
    <property type="entry name" value="HPr-like"/>
    <property type="match status" value="1"/>
</dbReference>
<keyword evidence="4" id="KW-0598">Phosphotransferase system</keyword>
<dbReference type="OrthoDB" id="9798965at2"/>
<gene>
    <name evidence="6" type="ORF">A3224_05000</name>
    <name evidence="7" type="ORF">OQJ68_02700</name>
</gene>
<name>A0A143HJW4_MICTH</name>
<evidence type="ECO:0000313" key="8">
    <source>
        <dbReference type="Proteomes" id="UP000076077"/>
    </source>
</evidence>
<accession>A0A143HJW4</accession>
<dbReference type="AlphaFoldDB" id="A0A143HJW4"/>
<dbReference type="RefSeq" id="WP_067152195.1">
    <property type="nucleotide sequence ID" value="NZ_CP014864.1"/>
</dbReference>
<dbReference type="KEGG" id="mthd:A3224_05000"/>
<comment type="similarity">
    <text evidence="2">Belongs to the HPr family.</text>
</comment>
<dbReference type="PANTHER" id="PTHR33705:SF2">
    <property type="entry name" value="PHOSPHOCARRIER PROTEIN NPR"/>
    <property type="match status" value="1"/>
</dbReference>
<dbReference type="EMBL" id="JAPHQB010000003">
    <property type="protein sequence ID" value="MCX2800689.1"/>
    <property type="molecule type" value="Genomic_DNA"/>
</dbReference>
<dbReference type="PRINTS" id="PR00107">
    <property type="entry name" value="PHOSPHOCPHPR"/>
</dbReference>
<dbReference type="Proteomes" id="UP001209730">
    <property type="component" value="Unassembled WGS sequence"/>
</dbReference>
<dbReference type="EMBL" id="CP014864">
    <property type="protein sequence ID" value="AMX02024.1"/>
    <property type="molecule type" value="Genomic_DNA"/>
</dbReference>
<reference evidence="6" key="1">
    <citation type="submission" date="2016-03" db="EMBL/GenBank/DDBJ databases">
        <authorList>
            <person name="Ploux O."/>
        </authorList>
    </citation>
    <scope>NUCLEOTIDE SEQUENCE [LARGE SCALE GENOMIC DNA]</scope>
    <source>
        <strain evidence="6">DAU221</strain>
    </source>
</reference>
<organism evidence="6 8">
    <name type="scientific">Microbulbifer thermotolerans</name>
    <dbReference type="NCBI Taxonomy" id="252514"/>
    <lineage>
        <taxon>Bacteria</taxon>
        <taxon>Pseudomonadati</taxon>
        <taxon>Pseudomonadota</taxon>
        <taxon>Gammaproteobacteria</taxon>
        <taxon>Cellvibrionales</taxon>
        <taxon>Microbulbiferaceae</taxon>
        <taxon>Microbulbifer</taxon>
    </lineage>
</organism>
<evidence type="ECO:0000313" key="7">
    <source>
        <dbReference type="EMBL" id="MCX2800689.1"/>
    </source>
</evidence>
<evidence type="ECO:0000313" key="6">
    <source>
        <dbReference type="EMBL" id="AMX02024.1"/>
    </source>
</evidence>
<dbReference type="PROSITE" id="PS51350">
    <property type="entry name" value="PTS_HPR_DOM"/>
    <property type="match status" value="1"/>
</dbReference>
<dbReference type="InterPro" id="IPR001020">
    <property type="entry name" value="PTS_HPr_His_P_site"/>
</dbReference>
<evidence type="ECO:0000259" key="5">
    <source>
        <dbReference type="PROSITE" id="PS51350"/>
    </source>
</evidence>
<dbReference type="GO" id="GO:0009401">
    <property type="term" value="P:phosphoenolpyruvate-dependent sugar phosphotransferase system"/>
    <property type="evidence" value="ECO:0007669"/>
    <property type="project" value="UniProtKB-KW"/>
</dbReference>
<dbReference type="Pfam" id="PF00381">
    <property type="entry name" value="PTS-HPr"/>
    <property type="match status" value="1"/>
</dbReference>
<dbReference type="STRING" id="252514.A3224_05000"/>
<feature type="domain" description="HPr" evidence="5">
    <location>
        <begin position="1"/>
        <end position="88"/>
    </location>
</feature>